<accession>A0AA41HBE6</accession>
<dbReference type="InterPro" id="IPR001638">
    <property type="entry name" value="Solute-binding_3/MltF_N"/>
</dbReference>
<feature type="domain" description="Solute-binding protein family 3/N-terminal" evidence="2">
    <location>
        <begin position="30"/>
        <end position="244"/>
    </location>
</feature>
<reference evidence="3" key="1">
    <citation type="submission" date="2021-07" db="EMBL/GenBank/DDBJ databases">
        <title>Characterization of violacein-producing bacteria and related species.</title>
        <authorList>
            <person name="Wilson H.S."/>
            <person name="De Leon M.E."/>
        </authorList>
    </citation>
    <scope>NUCLEOTIDE SEQUENCE</scope>
    <source>
        <strain evidence="3">HSC-15S17</strain>
    </source>
</reference>
<evidence type="ECO:0000256" key="1">
    <source>
        <dbReference type="SAM" id="SignalP"/>
    </source>
</evidence>
<organism evidence="3 5">
    <name type="scientific">Duganella violaceipulchra</name>
    <dbReference type="NCBI Taxonomy" id="2849652"/>
    <lineage>
        <taxon>Bacteria</taxon>
        <taxon>Pseudomonadati</taxon>
        <taxon>Pseudomonadota</taxon>
        <taxon>Betaproteobacteria</taxon>
        <taxon>Burkholderiales</taxon>
        <taxon>Oxalobacteraceae</taxon>
        <taxon>Telluria group</taxon>
        <taxon>Duganella</taxon>
    </lineage>
</organism>
<dbReference type="AlphaFoldDB" id="A0AA41HBE6"/>
<evidence type="ECO:0000313" key="4">
    <source>
        <dbReference type="EMBL" id="MCP2012521.1"/>
    </source>
</evidence>
<dbReference type="RefSeq" id="WP_217946311.1">
    <property type="nucleotide sequence ID" value="NZ_JAHTGR010000032.1"/>
</dbReference>
<comment type="caution">
    <text evidence="3">The sequence shown here is derived from an EMBL/GenBank/DDBJ whole genome shotgun (WGS) entry which is preliminary data.</text>
</comment>
<dbReference type="EMBL" id="JALJZU010000021">
    <property type="protein sequence ID" value="MCP2012521.1"/>
    <property type="molecule type" value="Genomic_DNA"/>
</dbReference>
<sequence length="259" mass="28870">MTIRISFFRSSLLAATALLSGSGWCAPQTITVAWRDKPPYHHIGQGQPQGFLLERARNIFSLAGIPAQFVNEPQKRIWANFTHGATNYCSISWYRLPEREAVAQFTAPIHEDLPHTVLISQDFVQRVTAHPTLNSLLDDPSLTLGVVEGVSYGPALDQMIKSGKIRIMSRTVETTLMMRMLAVGRASFMFVDREDLNYFRPREKLLQSTVQFDFPDMPPGMKRHIACSKDVAPETMAKLNQAIAATGGAYNPGHSVKPK</sequence>
<feature type="signal peptide" evidence="1">
    <location>
        <begin position="1"/>
        <end position="25"/>
    </location>
</feature>
<keyword evidence="1" id="KW-0732">Signal</keyword>
<proteinExistence type="predicted"/>
<dbReference type="Proteomes" id="UP001162889">
    <property type="component" value="Unassembled WGS sequence"/>
</dbReference>
<evidence type="ECO:0000259" key="2">
    <source>
        <dbReference type="Pfam" id="PF00497"/>
    </source>
</evidence>
<reference evidence="4" key="2">
    <citation type="submission" date="2022-03" db="EMBL/GenBank/DDBJ databases">
        <title>Genome Encyclopedia of Bacteria and Archaea VI: Functional Genomics of Type Strains.</title>
        <authorList>
            <person name="Whitman W."/>
        </authorList>
    </citation>
    <scope>NUCLEOTIDE SEQUENCE</scope>
    <source>
        <strain evidence="4">HSC-15S17</strain>
    </source>
</reference>
<keyword evidence="6" id="KW-1185">Reference proteome</keyword>
<evidence type="ECO:0000313" key="3">
    <source>
        <dbReference type="EMBL" id="MBV6325432.1"/>
    </source>
</evidence>
<evidence type="ECO:0000313" key="6">
    <source>
        <dbReference type="Proteomes" id="UP001162889"/>
    </source>
</evidence>
<name>A0AA41HBE6_9BURK</name>
<dbReference type="Proteomes" id="UP001155901">
    <property type="component" value="Unassembled WGS sequence"/>
</dbReference>
<gene>
    <name evidence="3" type="ORF">KVP70_31445</name>
    <name evidence="4" type="ORF">L1274_006286</name>
</gene>
<feature type="chain" id="PRO_5041436183" evidence="1">
    <location>
        <begin position="26"/>
        <end position="259"/>
    </location>
</feature>
<evidence type="ECO:0000313" key="5">
    <source>
        <dbReference type="Proteomes" id="UP001155901"/>
    </source>
</evidence>
<dbReference type="Pfam" id="PF00497">
    <property type="entry name" value="SBP_bac_3"/>
    <property type="match status" value="1"/>
</dbReference>
<protein>
    <submittedName>
        <fullName evidence="3">Transporter substrate-binding domain-containing protein</fullName>
    </submittedName>
    <submittedName>
        <fullName evidence="4">Uncharacterized protein (TIGR02285 family)</fullName>
    </submittedName>
</protein>
<dbReference type="EMBL" id="JAHTGR010000032">
    <property type="protein sequence ID" value="MBV6325432.1"/>
    <property type="molecule type" value="Genomic_DNA"/>
</dbReference>